<name>M2PJ66_CERS8</name>
<dbReference type="OrthoDB" id="2579508at2759"/>
<evidence type="ECO:0000313" key="1">
    <source>
        <dbReference type="EMBL" id="EMD36249.1"/>
    </source>
</evidence>
<reference evidence="1 2" key="1">
    <citation type="journal article" date="2012" name="Proc. Natl. Acad. Sci. U.S.A.">
        <title>Comparative genomics of Ceriporiopsis subvermispora and Phanerochaete chrysosporium provide insight into selective ligninolysis.</title>
        <authorList>
            <person name="Fernandez-Fueyo E."/>
            <person name="Ruiz-Duenas F.J."/>
            <person name="Ferreira P."/>
            <person name="Floudas D."/>
            <person name="Hibbett D.S."/>
            <person name="Canessa P."/>
            <person name="Larrondo L.F."/>
            <person name="James T.Y."/>
            <person name="Seelenfreund D."/>
            <person name="Lobos S."/>
            <person name="Polanco R."/>
            <person name="Tello M."/>
            <person name="Honda Y."/>
            <person name="Watanabe T."/>
            <person name="Watanabe T."/>
            <person name="Ryu J.S."/>
            <person name="Kubicek C.P."/>
            <person name="Schmoll M."/>
            <person name="Gaskell J."/>
            <person name="Hammel K.E."/>
            <person name="St John F.J."/>
            <person name="Vanden Wymelenberg A."/>
            <person name="Sabat G."/>
            <person name="Splinter BonDurant S."/>
            <person name="Syed K."/>
            <person name="Yadav J.S."/>
            <person name="Doddapaneni H."/>
            <person name="Subramanian V."/>
            <person name="Lavin J.L."/>
            <person name="Oguiza J.A."/>
            <person name="Perez G."/>
            <person name="Pisabarro A.G."/>
            <person name="Ramirez L."/>
            <person name="Santoyo F."/>
            <person name="Master E."/>
            <person name="Coutinho P.M."/>
            <person name="Henrissat B."/>
            <person name="Lombard V."/>
            <person name="Magnuson J.K."/>
            <person name="Kuees U."/>
            <person name="Hori C."/>
            <person name="Igarashi K."/>
            <person name="Samejima M."/>
            <person name="Held B.W."/>
            <person name="Barry K.W."/>
            <person name="LaButti K.M."/>
            <person name="Lapidus A."/>
            <person name="Lindquist E.A."/>
            <person name="Lucas S.M."/>
            <person name="Riley R."/>
            <person name="Salamov A.A."/>
            <person name="Hoffmeister D."/>
            <person name="Schwenk D."/>
            <person name="Hadar Y."/>
            <person name="Yarden O."/>
            <person name="de Vries R.P."/>
            <person name="Wiebenga A."/>
            <person name="Stenlid J."/>
            <person name="Eastwood D."/>
            <person name="Grigoriev I.V."/>
            <person name="Berka R.M."/>
            <person name="Blanchette R.A."/>
            <person name="Kersten P."/>
            <person name="Martinez A.T."/>
            <person name="Vicuna R."/>
            <person name="Cullen D."/>
        </authorList>
    </citation>
    <scope>NUCLEOTIDE SEQUENCE [LARGE SCALE GENOMIC DNA]</scope>
    <source>
        <strain evidence="1 2">B</strain>
    </source>
</reference>
<evidence type="ECO:0000313" key="2">
    <source>
        <dbReference type="Proteomes" id="UP000016930"/>
    </source>
</evidence>
<dbReference type="Proteomes" id="UP000016930">
    <property type="component" value="Unassembled WGS sequence"/>
</dbReference>
<protein>
    <submittedName>
        <fullName evidence="1">Uncharacterized protein</fullName>
    </submittedName>
</protein>
<dbReference type="HOGENOM" id="CLU_819071_0_0_1"/>
<sequence>MPDRQVDHNGFSLSYYLSQSYLAPLKIEHFTERCVAPRWEVEGTKGLHMMERSRPLRVVRRVRPEASVRQYFRALDHSLITIFRYDNEDIEKGLADMQLPAEDLAYLPSSAKNRLIAWSETMVANAIEKSILPTVLTALHCIDACITPGLGFERLDFEEYLGETIWPVYGLVEPAAKHRPGAIVRGASGAVSMVVLCIPPWEFGSRDFGDFVIPRNFRRGVLDKPEKPGKLWNNCDSAWVMLYEACLLTGARHFAITTYKQWAFGTFSDSLQAAEVTSVMHHRWRTDNMTVAEIFTVWAQCARGSRWFSLAEEPSPEECVDVERWPCRLRRTLSESSTDSSGSDLI</sequence>
<gene>
    <name evidence="1" type="ORF">CERSUDRAFT_95593</name>
</gene>
<proteinExistence type="predicted"/>
<accession>M2PJ66</accession>
<keyword evidence="2" id="KW-1185">Reference proteome</keyword>
<dbReference type="EMBL" id="KB445798">
    <property type="protein sequence ID" value="EMD36249.1"/>
    <property type="molecule type" value="Genomic_DNA"/>
</dbReference>
<dbReference type="AlphaFoldDB" id="M2PJ66"/>
<organism evidence="1 2">
    <name type="scientific">Ceriporiopsis subvermispora (strain B)</name>
    <name type="common">White-rot fungus</name>
    <name type="synonym">Gelatoporia subvermispora</name>
    <dbReference type="NCBI Taxonomy" id="914234"/>
    <lineage>
        <taxon>Eukaryota</taxon>
        <taxon>Fungi</taxon>
        <taxon>Dikarya</taxon>
        <taxon>Basidiomycota</taxon>
        <taxon>Agaricomycotina</taxon>
        <taxon>Agaricomycetes</taxon>
        <taxon>Polyporales</taxon>
        <taxon>Gelatoporiaceae</taxon>
        <taxon>Gelatoporia</taxon>
    </lineage>
</organism>